<comment type="caution">
    <text evidence="1">The sequence shown here is derived from an EMBL/GenBank/DDBJ whole genome shotgun (WGS) entry which is preliminary data.</text>
</comment>
<reference evidence="2" key="1">
    <citation type="journal article" date="2019" name="Int. J. Syst. Evol. Microbiol.">
        <title>The Global Catalogue of Microorganisms (GCM) 10K type strain sequencing project: providing services to taxonomists for standard genome sequencing and annotation.</title>
        <authorList>
            <consortium name="The Broad Institute Genomics Platform"/>
            <consortium name="The Broad Institute Genome Sequencing Center for Infectious Disease"/>
            <person name="Wu L."/>
            <person name="Ma J."/>
        </authorList>
    </citation>
    <scope>NUCLEOTIDE SEQUENCE [LARGE SCALE GENOMIC DNA]</scope>
    <source>
        <strain evidence="2">CCUG 62793</strain>
    </source>
</reference>
<dbReference type="EMBL" id="JBHUIG010000002">
    <property type="protein sequence ID" value="MFD2317378.1"/>
    <property type="molecule type" value="Genomic_DNA"/>
</dbReference>
<sequence length="58" mass="6404">MESLPPFRVAGFFAGRTAAAWRAIARLPVDAAAVFLQKYGAFVREPQNPLLQCEALRL</sequence>
<dbReference type="RefSeq" id="WP_380108701.1">
    <property type="nucleotide sequence ID" value="NZ_JBHSIH010000001.1"/>
</dbReference>
<protein>
    <submittedName>
        <fullName evidence="1">Uncharacterized protein</fullName>
    </submittedName>
</protein>
<evidence type="ECO:0000313" key="2">
    <source>
        <dbReference type="Proteomes" id="UP001597287"/>
    </source>
</evidence>
<evidence type="ECO:0000313" key="1">
    <source>
        <dbReference type="EMBL" id="MFD2317378.1"/>
    </source>
</evidence>
<accession>A0ABW5EN85</accession>
<dbReference type="Proteomes" id="UP001597287">
    <property type="component" value="Unassembled WGS sequence"/>
</dbReference>
<gene>
    <name evidence="1" type="ORF">ACFSPV_01535</name>
</gene>
<keyword evidence="2" id="KW-1185">Reference proteome</keyword>
<organism evidence="1 2">
    <name type="scientific">Delftia deserti</name>
    <dbReference type="NCBI Taxonomy" id="1651218"/>
    <lineage>
        <taxon>Bacteria</taxon>
        <taxon>Pseudomonadati</taxon>
        <taxon>Pseudomonadota</taxon>
        <taxon>Betaproteobacteria</taxon>
        <taxon>Burkholderiales</taxon>
        <taxon>Comamonadaceae</taxon>
        <taxon>Delftia</taxon>
    </lineage>
</organism>
<proteinExistence type="predicted"/>
<name>A0ABW5EN85_9BURK</name>